<sequence>MFLFRKIMSIFAFLMMFSFPLFAGSTAFADDRPIIAYVKVLNGACIAINGSVERPLKLGDPLFKDDILKTQEQSSMGVSFRDNTLISLGSNSLMKLENFAFDPDNNKLAFAVEIFQGTLLYISGLISKLSKNPDEDLKITTPAGTVTVRGTRLFINAE</sequence>
<comment type="caution">
    <text evidence="3">The sequence shown here is derived from an EMBL/GenBank/DDBJ whole genome shotgun (WGS) entry which is preliminary data.</text>
</comment>
<evidence type="ECO:0000313" key="3">
    <source>
        <dbReference type="EMBL" id="MFD2207264.1"/>
    </source>
</evidence>
<protein>
    <submittedName>
        <fullName evidence="3">FecR domain-containing protein</fullName>
    </submittedName>
</protein>
<evidence type="ECO:0000313" key="4">
    <source>
        <dbReference type="Proteomes" id="UP001597294"/>
    </source>
</evidence>
<keyword evidence="1" id="KW-0732">Signal</keyword>
<gene>
    <name evidence="3" type="ORF">ACFSKO_16670</name>
</gene>
<feature type="domain" description="FecR protein" evidence="2">
    <location>
        <begin position="67"/>
        <end position="154"/>
    </location>
</feature>
<organism evidence="3 4">
    <name type="scientific">Kiloniella antarctica</name>
    <dbReference type="NCBI Taxonomy" id="1550907"/>
    <lineage>
        <taxon>Bacteria</taxon>
        <taxon>Pseudomonadati</taxon>
        <taxon>Pseudomonadota</taxon>
        <taxon>Alphaproteobacteria</taxon>
        <taxon>Rhodospirillales</taxon>
        <taxon>Kiloniellaceae</taxon>
        <taxon>Kiloniella</taxon>
    </lineage>
</organism>
<name>A0ABW5BNW6_9PROT</name>
<dbReference type="Proteomes" id="UP001597294">
    <property type="component" value="Unassembled WGS sequence"/>
</dbReference>
<dbReference type="InterPro" id="IPR006860">
    <property type="entry name" value="FecR"/>
</dbReference>
<feature type="signal peptide" evidence="1">
    <location>
        <begin position="1"/>
        <end position="23"/>
    </location>
</feature>
<accession>A0ABW5BNW6</accession>
<reference evidence="4" key="1">
    <citation type="journal article" date="2019" name="Int. J. Syst. Evol. Microbiol.">
        <title>The Global Catalogue of Microorganisms (GCM) 10K type strain sequencing project: providing services to taxonomists for standard genome sequencing and annotation.</title>
        <authorList>
            <consortium name="The Broad Institute Genomics Platform"/>
            <consortium name="The Broad Institute Genome Sequencing Center for Infectious Disease"/>
            <person name="Wu L."/>
            <person name="Ma J."/>
        </authorList>
    </citation>
    <scope>NUCLEOTIDE SEQUENCE [LARGE SCALE GENOMIC DNA]</scope>
    <source>
        <strain evidence="4">CGMCC 4.7192</strain>
    </source>
</reference>
<evidence type="ECO:0000256" key="1">
    <source>
        <dbReference type="SAM" id="SignalP"/>
    </source>
</evidence>
<evidence type="ECO:0000259" key="2">
    <source>
        <dbReference type="Pfam" id="PF04773"/>
    </source>
</evidence>
<feature type="chain" id="PRO_5045261691" evidence="1">
    <location>
        <begin position="24"/>
        <end position="158"/>
    </location>
</feature>
<dbReference type="RefSeq" id="WP_380253721.1">
    <property type="nucleotide sequence ID" value="NZ_JBHUII010000011.1"/>
</dbReference>
<keyword evidence="4" id="KW-1185">Reference proteome</keyword>
<dbReference type="EMBL" id="JBHUII010000011">
    <property type="protein sequence ID" value="MFD2207264.1"/>
    <property type="molecule type" value="Genomic_DNA"/>
</dbReference>
<proteinExistence type="predicted"/>
<dbReference type="Pfam" id="PF04773">
    <property type="entry name" value="FecR"/>
    <property type="match status" value="1"/>
</dbReference>